<evidence type="ECO:0000313" key="9">
    <source>
        <dbReference type="EMBL" id="AVY94740.1"/>
    </source>
</evidence>
<dbReference type="GO" id="GO:0004129">
    <property type="term" value="F:cytochrome-c oxidase activity"/>
    <property type="evidence" value="ECO:0007669"/>
    <property type="project" value="InterPro"/>
</dbReference>
<dbReference type="KEGG" id="maer:DAI18_12350"/>
<dbReference type="InterPro" id="IPR035973">
    <property type="entry name" value="Cyt_c_oxidase_su3-like_sf"/>
</dbReference>
<dbReference type="Gene3D" id="1.20.120.80">
    <property type="entry name" value="Cytochrome c oxidase, subunit III, four-helix bundle"/>
    <property type="match status" value="1"/>
</dbReference>
<dbReference type="GO" id="GO:0019646">
    <property type="term" value="P:aerobic electron transport chain"/>
    <property type="evidence" value="ECO:0007669"/>
    <property type="project" value="InterPro"/>
</dbReference>
<accession>A0A2S0PBH0</accession>
<dbReference type="Pfam" id="PF00510">
    <property type="entry name" value="COX3"/>
    <property type="match status" value="1"/>
</dbReference>
<feature type="transmembrane region" description="Helical" evidence="7">
    <location>
        <begin position="16"/>
        <end position="39"/>
    </location>
</feature>
<dbReference type="Proteomes" id="UP000244173">
    <property type="component" value="Chromosome"/>
</dbReference>
<dbReference type="InterPro" id="IPR024791">
    <property type="entry name" value="Cyt_c/ubiquinol_Oxase_su3"/>
</dbReference>
<feature type="transmembrane region" description="Helical" evidence="7">
    <location>
        <begin position="92"/>
        <end position="120"/>
    </location>
</feature>
<keyword evidence="4 7" id="KW-1133">Transmembrane helix</keyword>
<dbReference type="STRING" id="1122240.GCA_000620105_01708"/>
<evidence type="ECO:0000259" key="8">
    <source>
        <dbReference type="PROSITE" id="PS50253"/>
    </source>
</evidence>
<dbReference type="OrthoDB" id="9810850at2"/>
<protein>
    <submittedName>
        <fullName evidence="9">Cytochrome c oxidase subunit 3 family protein</fullName>
    </submittedName>
</protein>
<feature type="transmembrane region" description="Helical" evidence="7">
    <location>
        <begin position="126"/>
        <end position="152"/>
    </location>
</feature>
<feature type="transmembrane region" description="Helical" evidence="7">
    <location>
        <begin position="59"/>
        <end position="80"/>
    </location>
</feature>
<dbReference type="EMBL" id="CP028519">
    <property type="protein sequence ID" value="AVY94740.1"/>
    <property type="molecule type" value="Genomic_DNA"/>
</dbReference>
<keyword evidence="5 7" id="KW-0472">Membrane</keyword>
<keyword evidence="3 6" id="KW-0812">Transmembrane</keyword>
<dbReference type="InterPro" id="IPR000298">
    <property type="entry name" value="Cyt_c_oxidase-like_su3"/>
</dbReference>
<evidence type="ECO:0000256" key="4">
    <source>
        <dbReference type="ARBA" id="ARBA00022989"/>
    </source>
</evidence>
<dbReference type="GO" id="GO:0005886">
    <property type="term" value="C:plasma membrane"/>
    <property type="evidence" value="ECO:0007669"/>
    <property type="project" value="UniProtKB-SubCell"/>
</dbReference>
<evidence type="ECO:0000256" key="2">
    <source>
        <dbReference type="ARBA" id="ARBA00010581"/>
    </source>
</evidence>
<proteinExistence type="inferred from homology"/>
<feature type="domain" description="Heme-copper oxidase subunit III family profile" evidence="8">
    <location>
        <begin position="16"/>
        <end position="192"/>
    </location>
</feature>
<dbReference type="InterPro" id="IPR013833">
    <property type="entry name" value="Cyt_c_oxidase_su3_a-hlx"/>
</dbReference>
<dbReference type="AlphaFoldDB" id="A0A2S0PBH0"/>
<gene>
    <name evidence="9" type="ORF">DAI18_12350</name>
</gene>
<evidence type="ECO:0000256" key="3">
    <source>
        <dbReference type="ARBA" id="ARBA00022692"/>
    </source>
</evidence>
<dbReference type="PANTHER" id="PTHR11403:SF6">
    <property type="entry name" value="NITRIC OXIDE REDUCTASE SUBUNIT E"/>
    <property type="match status" value="1"/>
</dbReference>
<name>A0A2S0PBH0_9NEIS</name>
<reference evidence="9 10" key="1">
    <citation type="submission" date="2018-04" db="EMBL/GenBank/DDBJ databases">
        <title>Denitrifier Microvirgula.</title>
        <authorList>
            <person name="Anderson E."/>
            <person name="Jang J."/>
            <person name="Ishii S."/>
        </authorList>
    </citation>
    <scope>NUCLEOTIDE SEQUENCE [LARGE SCALE GENOMIC DNA]</scope>
    <source>
        <strain evidence="9 10">BE2.4</strain>
    </source>
</reference>
<evidence type="ECO:0000256" key="1">
    <source>
        <dbReference type="ARBA" id="ARBA00004141"/>
    </source>
</evidence>
<comment type="similarity">
    <text evidence="2 6">Belongs to the cytochrome c oxidase subunit 3 family.</text>
</comment>
<dbReference type="RefSeq" id="WP_036386981.1">
    <property type="nucleotide sequence ID" value="NZ_CALFSO010000152.1"/>
</dbReference>
<evidence type="ECO:0000256" key="5">
    <source>
        <dbReference type="ARBA" id="ARBA00023136"/>
    </source>
</evidence>
<comment type="subcellular location">
    <subcellularLocation>
        <location evidence="6">Cell membrane</location>
        <topology evidence="6">Multi-pass membrane protein</topology>
    </subcellularLocation>
    <subcellularLocation>
        <location evidence="1">Membrane</location>
        <topology evidence="1">Multi-pass membrane protein</topology>
    </subcellularLocation>
</comment>
<evidence type="ECO:0000256" key="6">
    <source>
        <dbReference type="RuleBase" id="RU003376"/>
    </source>
</evidence>
<dbReference type="PROSITE" id="PS50253">
    <property type="entry name" value="COX3"/>
    <property type="match status" value="1"/>
</dbReference>
<evidence type="ECO:0000256" key="7">
    <source>
        <dbReference type="SAM" id="Phobius"/>
    </source>
</evidence>
<organism evidence="9 10">
    <name type="scientific">Microvirgula aerodenitrificans</name>
    <dbReference type="NCBI Taxonomy" id="57480"/>
    <lineage>
        <taxon>Bacteria</taxon>
        <taxon>Pseudomonadati</taxon>
        <taxon>Pseudomonadota</taxon>
        <taxon>Betaproteobacteria</taxon>
        <taxon>Neisseriales</taxon>
        <taxon>Aquaspirillaceae</taxon>
        <taxon>Microvirgula</taxon>
    </lineage>
</organism>
<dbReference type="SUPFAM" id="SSF81452">
    <property type="entry name" value="Cytochrome c oxidase subunit III-like"/>
    <property type="match status" value="1"/>
</dbReference>
<dbReference type="CDD" id="cd02862">
    <property type="entry name" value="NorE_like"/>
    <property type="match status" value="1"/>
</dbReference>
<dbReference type="PANTHER" id="PTHR11403">
    <property type="entry name" value="CYTOCHROME C OXIDASE SUBUNIT III"/>
    <property type="match status" value="1"/>
</dbReference>
<feature type="transmembrane region" description="Helical" evidence="7">
    <location>
        <begin position="173"/>
        <end position="191"/>
    </location>
</feature>
<keyword evidence="10" id="KW-1185">Reference proteome</keyword>
<sequence length="192" mass="20948">MSTASALDPPRYPGDLAMWLFILAELLVFGVFFLAYAFARQHHLALFEQGQAGLNPLTGVVHTVALLSGGYAVVRAVAAIRRGQSQRCARWMWGAVACGAVFASVKLAELGAVFAAGISLSTDLFYMFYLSLSGFHFLHVLLGMVMLGYVALKAGRGGYDARAHDGVETVASYWHMVDLVWVVLFPLLYLLR</sequence>
<evidence type="ECO:0000313" key="10">
    <source>
        <dbReference type="Proteomes" id="UP000244173"/>
    </source>
</evidence>